<evidence type="ECO:0000256" key="1">
    <source>
        <dbReference type="ARBA" id="ARBA00022617"/>
    </source>
</evidence>
<feature type="domain" description="Cytochrome b5 heme-binding" evidence="6">
    <location>
        <begin position="2"/>
        <end position="81"/>
    </location>
</feature>
<protein>
    <submittedName>
        <fullName evidence="7">Cytochrome b5</fullName>
    </submittedName>
</protein>
<evidence type="ECO:0000256" key="2">
    <source>
        <dbReference type="ARBA" id="ARBA00022723"/>
    </source>
</evidence>
<organism evidence="7 8">
    <name type="scientific">Microthyrium microscopicum</name>
    <dbReference type="NCBI Taxonomy" id="703497"/>
    <lineage>
        <taxon>Eukaryota</taxon>
        <taxon>Fungi</taxon>
        <taxon>Dikarya</taxon>
        <taxon>Ascomycota</taxon>
        <taxon>Pezizomycotina</taxon>
        <taxon>Dothideomycetes</taxon>
        <taxon>Dothideomycetes incertae sedis</taxon>
        <taxon>Microthyriales</taxon>
        <taxon>Microthyriaceae</taxon>
        <taxon>Microthyrium</taxon>
    </lineage>
</organism>
<dbReference type="Gene3D" id="3.10.120.10">
    <property type="entry name" value="Cytochrome b5-like heme/steroid binding domain"/>
    <property type="match status" value="1"/>
</dbReference>
<dbReference type="InterPro" id="IPR018506">
    <property type="entry name" value="Cyt_B5_heme-BS"/>
</dbReference>
<comment type="similarity">
    <text evidence="4 5">Belongs to the cytochrome b5 family.</text>
</comment>
<sequence>MSKTYSAADVAANNGKEAGKPLWIIIDGGVYNVSEFIEEHPGGPKILKRSGGKDVSKAFWKYHSEHVLQKYSPKLKIGEVAASAKL</sequence>
<reference evidence="7" key="1">
    <citation type="journal article" date="2020" name="Stud. Mycol.">
        <title>101 Dothideomycetes genomes: a test case for predicting lifestyles and emergence of pathogens.</title>
        <authorList>
            <person name="Haridas S."/>
            <person name="Albert R."/>
            <person name="Binder M."/>
            <person name="Bloem J."/>
            <person name="Labutti K."/>
            <person name="Salamov A."/>
            <person name="Andreopoulos B."/>
            <person name="Baker S."/>
            <person name="Barry K."/>
            <person name="Bills G."/>
            <person name="Bluhm B."/>
            <person name="Cannon C."/>
            <person name="Castanera R."/>
            <person name="Culley D."/>
            <person name="Daum C."/>
            <person name="Ezra D."/>
            <person name="Gonzalez J."/>
            <person name="Henrissat B."/>
            <person name="Kuo A."/>
            <person name="Liang C."/>
            <person name="Lipzen A."/>
            <person name="Lutzoni F."/>
            <person name="Magnuson J."/>
            <person name="Mondo S."/>
            <person name="Nolan M."/>
            <person name="Ohm R."/>
            <person name="Pangilinan J."/>
            <person name="Park H.-J."/>
            <person name="Ramirez L."/>
            <person name="Alfaro M."/>
            <person name="Sun H."/>
            <person name="Tritt A."/>
            <person name="Yoshinaga Y."/>
            <person name="Zwiers L.-H."/>
            <person name="Turgeon B."/>
            <person name="Goodwin S."/>
            <person name="Spatafora J."/>
            <person name="Crous P."/>
            <person name="Grigoriev I."/>
        </authorList>
    </citation>
    <scope>NUCLEOTIDE SEQUENCE</scope>
    <source>
        <strain evidence="7">CBS 115976</strain>
    </source>
</reference>
<evidence type="ECO:0000256" key="5">
    <source>
        <dbReference type="RuleBase" id="RU362121"/>
    </source>
</evidence>
<keyword evidence="2 5" id="KW-0479">Metal-binding</keyword>
<accession>A0A6A6UJP4</accession>
<proteinExistence type="inferred from homology"/>
<keyword evidence="3 5" id="KW-0408">Iron</keyword>
<evidence type="ECO:0000259" key="6">
    <source>
        <dbReference type="PROSITE" id="PS50255"/>
    </source>
</evidence>
<dbReference type="PANTHER" id="PTHR19359:SF14">
    <property type="entry name" value="CYTOCHROME B5 A"/>
    <property type="match status" value="1"/>
</dbReference>
<evidence type="ECO:0000256" key="3">
    <source>
        <dbReference type="ARBA" id="ARBA00023004"/>
    </source>
</evidence>
<dbReference type="AlphaFoldDB" id="A0A6A6UJP4"/>
<evidence type="ECO:0000313" key="7">
    <source>
        <dbReference type="EMBL" id="KAF2671104.1"/>
    </source>
</evidence>
<dbReference type="InterPro" id="IPR036400">
    <property type="entry name" value="Cyt_B5-like_heme/steroid_sf"/>
</dbReference>
<dbReference type="PROSITE" id="PS50255">
    <property type="entry name" value="CYTOCHROME_B5_2"/>
    <property type="match status" value="1"/>
</dbReference>
<dbReference type="InterPro" id="IPR050668">
    <property type="entry name" value="Cytochrome_b5"/>
</dbReference>
<gene>
    <name evidence="7" type="ORF">BT63DRAFT_423357</name>
</gene>
<dbReference type="GO" id="GO:0020037">
    <property type="term" value="F:heme binding"/>
    <property type="evidence" value="ECO:0007669"/>
    <property type="project" value="UniProtKB-UniRule"/>
</dbReference>
<dbReference type="OrthoDB" id="260519at2759"/>
<dbReference type="Pfam" id="PF00173">
    <property type="entry name" value="Cyt-b5"/>
    <property type="match status" value="1"/>
</dbReference>
<evidence type="ECO:0000256" key="4">
    <source>
        <dbReference type="ARBA" id="ARBA00038168"/>
    </source>
</evidence>
<evidence type="ECO:0000313" key="8">
    <source>
        <dbReference type="Proteomes" id="UP000799302"/>
    </source>
</evidence>
<dbReference type="EMBL" id="MU004233">
    <property type="protein sequence ID" value="KAF2671104.1"/>
    <property type="molecule type" value="Genomic_DNA"/>
</dbReference>
<dbReference type="GO" id="GO:0046872">
    <property type="term" value="F:metal ion binding"/>
    <property type="evidence" value="ECO:0007669"/>
    <property type="project" value="UniProtKB-UniRule"/>
</dbReference>
<name>A0A6A6UJP4_9PEZI</name>
<dbReference type="Proteomes" id="UP000799302">
    <property type="component" value="Unassembled WGS sequence"/>
</dbReference>
<keyword evidence="8" id="KW-1185">Reference proteome</keyword>
<dbReference type="PRINTS" id="PR00363">
    <property type="entry name" value="CYTOCHROMEB5"/>
</dbReference>
<dbReference type="GO" id="GO:0016020">
    <property type="term" value="C:membrane"/>
    <property type="evidence" value="ECO:0007669"/>
    <property type="project" value="TreeGrafter"/>
</dbReference>
<dbReference type="InterPro" id="IPR001199">
    <property type="entry name" value="Cyt_B5-like_heme/steroid-bd"/>
</dbReference>
<keyword evidence="1 5" id="KW-0349">Heme</keyword>
<dbReference type="SMART" id="SM01117">
    <property type="entry name" value="Cyt-b5"/>
    <property type="match status" value="1"/>
</dbReference>
<dbReference type="PANTHER" id="PTHR19359">
    <property type="entry name" value="CYTOCHROME B5"/>
    <property type="match status" value="1"/>
</dbReference>
<dbReference type="SUPFAM" id="SSF55856">
    <property type="entry name" value="Cytochrome b5-like heme/steroid binding domain"/>
    <property type="match status" value="1"/>
</dbReference>
<dbReference type="PROSITE" id="PS00191">
    <property type="entry name" value="CYTOCHROME_B5_1"/>
    <property type="match status" value="1"/>
</dbReference>